<dbReference type="Gene3D" id="3.30.30.30">
    <property type="match status" value="1"/>
</dbReference>
<accession>A0A381VU92</accession>
<evidence type="ECO:0000256" key="1">
    <source>
        <dbReference type="ARBA" id="ARBA00007381"/>
    </source>
</evidence>
<dbReference type="FunFam" id="3.90.640.10:FF:000003">
    <property type="entry name" value="Molecular chaperone DnaK"/>
    <property type="match status" value="1"/>
</dbReference>
<dbReference type="Gene3D" id="2.60.34.10">
    <property type="entry name" value="Substrate Binding Domain Of DNAk, Chain A, domain 1"/>
    <property type="match status" value="1"/>
</dbReference>
<dbReference type="FunFam" id="3.30.420.40:FF:000071">
    <property type="entry name" value="Molecular chaperone DnaK"/>
    <property type="match status" value="1"/>
</dbReference>
<name>A0A381VU92_9ZZZZ</name>
<dbReference type="GO" id="GO:0005524">
    <property type="term" value="F:ATP binding"/>
    <property type="evidence" value="ECO:0007669"/>
    <property type="project" value="UniProtKB-KW"/>
</dbReference>
<proteinExistence type="inferred from homology"/>
<dbReference type="PRINTS" id="PR00301">
    <property type="entry name" value="HEATSHOCK70"/>
</dbReference>
<dbReference type="NCBIfam" id="NF001413">
    <property type="entry name" value="PRK00290.1"/>
    <property type="match status" value="1"/>
</dbReference>
<evidence type="ECO:0000256" key="4">
    <source>
        <dbReference type="ARBA" id="ARBA00023186"/>
    </source>
</evidence>
<dbReference type="InterPro" id="IPR029047">
    <property type="entry name" value="HSP70_peptide-bd_sf"/>
</dbReference>
<sequence length="469" mass="50189">MGKAVGIDLGTTNSVVSVLEGGDPVVIANAEGSRTTPSVVAFAKDGEVLVGEVAKRQAITNPGRTIRSVKRQMGTGWKQGVDGKDYTAQEISARTLQKLKRDAEAYLGTTVDQAVITVPAYFDDAQRTATKEAGQIAGLEVLRIINEPTAAALAYGLDKDGTEQTILVFDLGGGTFDVSVLEIGDGVFEVKATHGDTHLGGDDWDQAVIDWLVTSFKNDHGVDLGSDAMAAQRLKEAAEKAKIELSQVQQTQINLPFVTATDSGPLHLDYTLSRAKFQELTTDLLDRCRKPFEMAVKDAGLTRGEVDHVILVGGSTRMPAVVDLAKEIAGRDPSKNVNPDEVVAIGAAVQAGVLVGEVKDVLLLDVTPLSLGIETKGGVMTRLIERNTTIPIQRSEVFTTAEDSQPSVEIHVLQGEREMSQFNKTLGKFQLINLPPAPRGTPQIEVTFDIDANGIVHVSAKDRATDNEQ</sequence>
<organism evidence="5">
    <name type="scientific">marine metagenome</name>
    <dbReference type="NCBI Taxonomy" id="408172"/>
    <lineage>
        <taxon>unclassified sequences</taxon>
        <taxon>metagenomes</taxon>
        <taxon>ecological metagenomes</taxon>
    </lineage>
</organism>
<dbReference type="Gene3D" id="3.90.640.10">
    <property type="entry name" value="Actin, Chain A, domain 4"/>
    <property type="match status" value="1"/>
</dbReference>
<evidence type="ECO:0000256" key="3">
    <source>
        <dbReference type="ARBA" id="ARBA00022840"/>
    </source>
</evidence>
<comment type="similarity">
    <text evidence="1">Belongs to the heat shock protein 70 family.</text>
</comment>
<keyword evidence="4" id="KW-0143">Chaperone</keyword>
<dbReference type="InterPro" id="IPR018181">
    <property type="entry name" value="Heat_shock_70_CS"/>
</dbReference>
<protein>
    <recommendedName>
        <fullName evidence="6">Molecular chaperone DnaK</fullName>
    </recommendedName>
</protein>
<evidence type="ECO:0000313" key="5">
    <source>
        <dbReference type="EMBL" id="SVA43870.1"/>
    </source>
</evidence>
<gene>
    <name evidence="5" type="ORF">METZ01_LOCUS96724</name>
</gene>
<dbReference type="InterPro" id="IPR013126">
    <property type="entry name" value="Hsp_70_fam"/>
</dbReference>
<dbReference type="PANTHER" id="PTHR19375">
    <property type="entry name" value="HEAT SHOCK PROTEIN 70KDA"/>
    <property type="match status" value="1"/>
</dbReference>
<dbReference type="PROSITE" id="PS01036">
    <property type="entry name" value="HSP70_3"/>
    <property type="match status" value="1"/>
</dbReference>
<dbReference type="PROSITE" id="PS00329">
    <property type="entry name" value="HSP70_2"/>
    <property type="match status" value="1"/>
</dbReference>
<dbReference type="AlphaFoldDB" id="A0A381VU92"/>
<dbReference type="Pfam" id="PF00012">
    <property type="entry name" value="HSP70"/>
    <property type="match status" value="2"/>
</dbReference>
<dbReference type="PROSITE" id="PS00297">
    <property type="entry name" value="HSP70_1"/>
    <property type="match status" value="1"/>
</dbReference>
<evidence type="ECO:0000256" key="2">
    <source>
        <dbReference type="ARBA" id="ARBA00022741"/>
    </source>
</evidence>
<dbReference type="Gene3D" id="3.30.420.40">
    <property type="match status" value="3"/>
</dbReference>
<dbReference type="GO" id="GO:0140662">
    <property type="term" value="F:ATP-dependent protein folding chaperone"/>
    <property type="evidence" value="ECO:0007669"/>
    <property type="project" value="InterPro"/>
</dbReference>
<dbReference type="FunFam" id="2.60.34.10:FF:000003">
    <property type="entry name" value="Molecular chaperone DnaK"/>
    <property type="match status" value="1"/>
</dbReference>
<evidence type="ECO:0008006" key="6">
    <source>
        <dbReference type="Google" id="ProtNLM"/>
    </source>
</evidence>
<feature type="non-terminal residue" evidence="5">
    <location>
        <position position="469"/>
    </location>
</feature>
<keyword evidence="2" id="KW-0547">Nucleotide-binding</keyword>
<dbReference type="CDD" id="cd10234">
    <property type="entry name" value="ASKHA_NBD_HSP70_DnaK-like"/>
    <property type="match status" value="1"/>
</dbReference>
<dbReference type="EMBL" id="UINC01009804">
    <property type="protein sequence ID" value="SVA43870.1"/>
    <property type="molecule type" value="Genomic_DNA"/>
</dbReference>
<dbReference type="SUPFAM" id="SSF100920">
    <property type="entry name" value="Heat shock protein 70kD (HSP70), peptide-binding domain"/>
    <property type="match status" value="1"/>
</dbReference>
<dbReference type="InterPro" id="IPR043129">
    <property type="entry name" value="ATPase_NBD"/>
</dbReference>
<reference evidence="5" key="1">
    <citation type="submission" date="2018-05" db="EMBL/GenBank/DDBJ databases">
        <authorList>
            <person name="Lanie J.A."/>
            <person name="Ng W.-L."/>
            <person name="Kazmierczak K.M."/>
            <person name="Andrzejewski T.M."/>
            <person name="Davidsen T.M."/>
            <person name="Wayne K.J."/>
            <person name="Tettelin H."/>
            <person name="Glass J.I."/>
            <person name="Rusch D."/>
            <person name="Podicherti R."/>
            <person name="Tsui H.-C.T."/>
            <person name="Winkler M.E."/>
        </authorList>
    </citation>
    <scope>NUCLEOTIDE SEQUENCE</scope>
</reference>
<dbReference type="SUPFAM" id="SSF53067">
    <property type="entry name" value="Actin-like ATPase domain"/>
    <property type="match status" value="2"/>
</dbReference>
<keyword evidence="3" id="KW-0067">ATP-binding</keyword>